<name>A0A4C1U881_EUMVA</name>
<organism evidence="2 3">
    <name type="scientific">Eumeta variegata</name>
    <name type="common">Bagworm moth</name>
    <name type="synonym">Eumeta japonica</name>
    <dbReference type="NCBI Taxonomy" id="151549"/>
    <lineage>
        <taxon>Eukaryota</taxon>
        <taxon>Metazoa</taxon>
        <taxon>Ecdysozoa</taxon>
        <taxon>Arthropoda</taxon>
        <taxon>Hexapoda</taxon>
        <taxon>Insecta</taxon>
        <taxon>Pterygota</taxon>
        <taxon>Neoptera</taxon>
        <taxon>Endopterygota</taxon>
        <taxon>Lepidoptera</taxon>
        <taxon>Glossata</taxon>
        <taxon>Ditrysia</taxon>
        <taxon>Tineoidea</taxon>
        <taxon>Psychidae</taxon>
        <taxon>Oiketicinae</taxon>
        <taxon>Eumeta</taxon>
    </lineage>
</organism>
<evidence type="ECO:0000313" key="3">
    <source>
        <dbReference type="Proteomes" id="UP000299102"/>
    </source>
</evidence>
<dbReference type="AlphaFoldDB" id="A0A4C1U881"/>
<feature type="region of interest" description="Disordered" evidence="1">
    <location>
        <begin position="403"/>
        <end position="425"/>
    </location>
</feature>
<feature type="compositionally biased region" description="Basic and acidic residues" evidence="1">
    <location>
        <begin position="164"/>
        <end position="174"/>
    </location>
</feature>
<keyword evidence="3" id="KW-1185">Reference proteome</keyword>
<protein>
    <submittedName>
        <fullName evidence="2">Uncharacterized protein</fullName>
    </submittedName>
</protein>
<gene>
    <name evidence="2" type="ORF">EVAR_84789_1</name>
</gene>
<proteinExistence type="predicted"/>
<dbReference type="EMBL" id="BGZK01000141">
    <property type="protein sequence ID" value="GBP22551.1"/>
    <property type="molecule type" value="Genomic_DNA"/>
</dbReference>
<comment type="caution">
    <text evidence="2">The sequence shown here is derived from an EMBL/GenBank/DDBJ whole genome shotgun (WGS) entry which is preliminary data.</text>
</comment>
<evidence type="ECO:0000256" key="1">
    <source>
        <dbReference type="SAM" id="MobiDB-lite"/>
    </source>
</evidence>
<reference evidence="2 3" key="1">
    <citation type="journal article" date="2019" name="Commun. Biol.">
        <title>The bagworm genome reveals a unique fibroin gene that provides high tensile strength.</title>
        <authorList>
            <person name="Kono N."/>
            <person name="Nakamura H."/>
            <person name="Ohtoshi R."/>
            <person name="Tomita M."/>
            <person name="Numata K."/>
            <person name="Arakawa K."/>
        </authorList>
    </citation>
    <scope>NUCLEOTIDE SEQUENCE [LARGE SCALE GENOMIC DNA]</scope>
</reference>
<sequence length="425" mass="47480">MLQFYEVQPQSIDTEIKPCIVIDGYYTGRLMKSDTVHTSTYIINRRSSKLLQNHGAIVTGKAGFLQNYRSNKETPARLRYTPDYILFLSNIYRKVRDTRLSLRSKRRGPNQSVQNAYRRRPIRDAPARGSLADENLQHRLVGPPRATRRPHAAVGPYRSCKLTGKGETDEHDRLPIDKRSPELFKSEPVRNTVIMLINIVVRGSRSAAGELSPTFLTLGAPARIHGTPRYQTISYSIAENAWLISLQVRSTLFGHARRCCCLLNHRTAKGYAPTIFLLRIEGLSADPEPSALTQCGSHAFDNFRTNNEEADTSSSRSLHLSHLSLLRGLGLGANKIIPGEDIYACNVFVRSGRHSHCLAAARAARAQIYVEGSLENERRRDPVVRRRPQIEIPIAGPAEQLRAPPTYVKDDVSRGSPGAARLVST</sequence>
<dbReference type="Proteomes" id="UP000299102">
    <property type="component" value="Unassembled WGS sequence"/>
</dbReference>
<evidence type="ECO:0000313" key="2">
    <source>
        <dbReference type="EMBL" id="GBP22551.1"/>
    </source>
</evidence>
<accession>A0A4C1U881</accession>
<feature type="region of interest" description="Disordered" evidence="1">
    <location>
        <begin position="102"/>
        <end position="174"/>
    </location>
</feature>